<dbReference type="Pfam" id="PF01023">
    <property type="entry name" value="S_100"/>
    <property type="match status" value="1"/>
</dbReference>
<dbReference type="InterPro" id="IPR034325">
    <property type="entry name" value="S-100_dom"/>
</dbReference>
<dbReference type="GO" id="GO:0048306">
    <property type="term" value="F:calcium-dependent protein binding"/>
    <property type="evidence" value="ECO:0007669"/>
    <property type="project" value="TreeGrafter"/>
</dbReference>
<dbReference type="InterPro" id="IPR013787">
    <property type="entry name" value="S100_Ca-bd_sub"/>
</dbReference>
<reference evidence="5" key="1">
    <citation type="submission" date="2021-04" db="EMBL/GenBank/DDBJ databases">
        <authorList>
            <consortium name="Wellcome Sanger Institute Data Sharing"/>
        </authorList>
    </citation>
    <scope>NUCLEOTIDE SEQUENCE [LARGE SCALE GENOMIC DNA]</scope>
</reference>
<dbReference type="CDD" id="cd00213">
    <property type="entry name" value="S-100"/>
    <property type="match status" value="1"/>
</dbReference>
<dbReference type="AlphaFoldDB" id="A0A3Q1J6X3"/>
<keyword evidence="2" id="KW-0479">Metal-binding</keyword>
<evidence type="ECO:0000313" key="6">
    <source>
        <dbReference type="Proteomes" id="UP000265040"/>
    </source>
</evidence>
<keyword evidence="3" id="KW-0106">Calcium</keyword>
<dbReference type="GeneTree" id="ENSGT00980000200840"/>
<dbReference type="InParanoid" id="A0A3Q1J6X3"/>
<keyword evidence="6" id="KW-1185">Reference proteome</keyword>
<dbReference type="PANTHER" id="PTHR11639:SF134">
    <property type="entry name" value="PROTEIN S100-A1-RELATED"/>
    <property type="match status" value="1"/>
</dbReference>
<evidence type="ECO:0000259" key="4">
    <source>
        <dbReference type="PROSITE" id="PS50222"/>
    </source>
</evidence>
<dbReference type="PROSITE" id="PS00018">
    <property type="entry name" value="EF_HAND_1"/>
    <property type="match status" value="1"/>
</dbReference>
<dbReference type="PROSITE" id="PS50222">
    <property type="entry name" value="EF_HAND_2"/>
    <property type="match status" value="1"/>
</dbReference>
<reference evidence="5" key="3">
    <citation type="submission" date="2025-09" db="UniProtKB">
        <authorList>
            <consortium name="Ensembl"/>
        </authorList>
    </citation>
    <scope>IDENTIFICATION</scope>
</reference>
<dbReference type="Gene3D" id="1.10.238.10">
    <property type="entry name" value="EF-hand"/>
    <property type="match status" value="1"/>
</dbReference>
<evidence type="ECO:0000256" key="2">
    <source>
        <dbReference type="ARBA" id="ARBA00022723"/>
    </source>
</evidence>
<dbReference type="SUPFAM" id="SSF47473">
    <property type="entry name" value="EF-hand"/>
    <property type="match status" value="1"/>
</dbReference>
<evidence type="ECO:0000313" key="5">
    <source>
        <dbReference type="Ensembl" id="ENSATEP00000030552.2"/>
    </source>
</evidence>
<name>A0A3Q1J6X3_ANATE</name>
<dbReference type="Proteomes" id="UP000265040">
    <property type="component" value="Chromosome 16"/>
</dbReference>
<dbReference type="SMART" id="SM01394">
    <property type="entry name" value="S_100"/>
    <property type="match status" value="1"/>
</dbReference>
<dbReference type="InterPro" id="IPR018247">
    <property type="entry name" value="EF_Hand_1_Ca_BS"/>
</dbReference>
<dbReference type="PANTHER" id="PTHR11639">
    <property type="entry name" value="S100 CALCIUM-BINDING PROTEIN"/>
    <property type="match status" value="1"/>
</dbReference>
<proteinExistence type="inferred from homology"/>
<dbReference type="GO" id="GO:0005509">
    <property type="term" value="F:calcium ion binding"/>
    <property type="evidence" value="ECO:0007669"/>
    <property type="project" value="InterPro"/>
</dbReference>
<organism evidence="5 6">
    <name type="scientific">Anabas testudineus</name>
    <name type="common">Climbing perch</name>
    <name type="synonym">Anthias testudineus</name>
    <dbReference type="NCBI Taxonomy" id="64144"/>
    <lineage>
        <taxon>Eukaryota</taxon>
        <taxon>Metazoa</taxon>
        <taxon>Chordata</taxon>
        <taxon>Craniata</taxon>
        <taxon>Vertebrata</taxon>
        <taxon>Euteleostomi</taxon>
        <taxon>Actinopterygii</taxon>
        <taxon>Neopterygii</taxon>
        <taxon>Teleostei</taxon>
        <taxon>Neoteleostei</taxon>
        <taxon>Acanthomorphata</taxon>
        <taxon>Anabantaria</taxon>
        <taxon>Anabantiformes</taxon>
        <taxon>Anabantoidei</taxon>
        <taxon>Anabantidae</taxon>
        <taxon>Anabas</taxon>
    </lineage>
</organism>
<accession>A0A3Q1J6X3</accession>
<feature type="domain" description="EF-hand" evidence="4">
    <location>
        <begin position="44"/>
        <end position="79"/>
    </location>
</feature>
<evidence type="ECO:0000256" key="1">
    <source>
        <dbReference type="ARBA" id="ARBA00007323"/>
    </source>
</evidence>
<protein>
    <recommendedName>
        <fullName evidence="4">EF-hand domain-containing protein</fullName>
    </recommendedName>
</protein>
<dbReference type="GO" id="GO:0046914">
    <property type="term" value="F:transition metal ion binding"/>
    <property type="evidence" value="ECO:0007669"/>
    <property type="project" value="InterPro"/>
</dbReference>
<dbReference type="Ensembl" id="ENSATET00000031013.2">
    <property type="protein sequence ID" value="ENSATEP00000030552.2"/>
    <property type="gene ID" value="ENSATEG00000021104.2"/>
</dbReference>
<reference evidence="5" key="2">
    <citation type="submission" date="2025-08" db="UniProtKB">
        <authorList>
            <consortium name="Ensembl"/>
        </authorList>
    </citation>
    <scope>IDENTIFICATION</scope>
</reference>
<sequence>IDCIKALMSLIGIFQKYASKDQDTDHLNKNELKELLQKEFPGLLNVSKLFSVMDALDQDKDGQVDIQEYFTTVCTLGIIYYEILGACPKK</sequence>
<dbReference type="InterPro" id="IPR011992">
    <property type="entry name" value="EF-hand-dom_pair"/>
</dbReference>
<dbReference type="InterPro" id="IPR002048">
    <property type="entry name" value="EF_hand_dom"/>
</dbReference>
<comment type="similarity">
    <text evidence="1">Belongs to the S-100 family.</text>
</comment>
<evidence type="ECO:0000256" key="3">
    <source>
        <dbReference type="ARBA" id="ARBA00022837"/>
    </source>
</evidence>
<dbReference type="OrthoDB" id="26525at2759"/>